<dbReference type="EMBL" id="DF933840">
    <property type="protein sequence ID" value="GAM42788.1"/>
    <property type="molecule type" value="Genomic_DNA"/>
</dbReference>
<feature type="domain" description="N-acetyltransferase" evidence="1">
    <location>
        <begin position="30"/>
        <end position="174"/>
    </location>
</feature>
<name>A0A478ED22_TALPI</name>
<proteinExistence type="predicted"/>
<sequence length="238" mass="27252">MTTNRPVGFAVAAPTPAPRPSRITLPGRTVTLEPLQASHAEELFPHIGGEKHSWLWDYMLGGPPLTIDELRSYLDGFEKSDSSILWAIRVHASKDVNESKLMGYIGLLNIVPVHRSIEVGHVMYSPALQQTTPATETVFLLARYTLRDLGYRRLEWKCNNLNESSKRAALRYGFSYEGVFRQHMIIKGRNRDTAWYSLLDSEWEGGVGAGFERWLEEENFDDQGRQKRRLEEFVRRAT</sequence>
<evidence type="ECO:0000313" key="3">
    <source>
        <dbReference type="Proteomes" id="UP000053095"/>
    </source>
</evidence>
<dbReference type="FunFam" id="3.40.630.30:FF:000047">
    <property type="entry name" value="Acetyltransferase, GNAT family"/>
    <property type="match status" value="1"/>
</dbReference>
<reference evidence="3" key="1">
    <citation type="journal article" date="2015" name="Genome Announc.">
        <title>Draft genome sequence of Talaromyces cellulolyticus strain Y-94, a source of lignocellulosic biomass-degrading enzymes.</title>
        <authorList>
            <person name="Fujii T."/>
            <person name="Koike H."/>
            <person name="Sawayama S."/>
            <person name="Yano S."/>
            <person name="Inoue H."/>
        </authorList>
    </citation>
    <scope>NUCLEOTIDE SEQUENCE [LARGE SCALE GENOMIC DNA]</scope>
    <source>
        <strain evidence="3">Y-94</strain>
    </source>
</reference>
<keyword evidence="3" id="KW-1185">Reference proteome</keyword>
<dbReference type="InterPro" id="IPR000182">
    <property type="entry name" value="GNAT_dom"/>
</dbReference>
<organism evidence="2 3">
    <name type="scientific">Talaromyces pinophilus</name>
    <name type="common">Penicillium pinophilum</name>
    <dbReference type="NCBI Taxonomy" id="128442"/>
    <lineage>
        <taxon>Eukaryota</taxon>
        <taxon>Fungi</taxon>
        <taxon>Dikarya</taxon>
        <taxon>Ascomycota</taxon>
        <taxon>Pezizomycotina</taxon>
        <taxon>Eurotiomycetes</taxon>
        <taxon>Eurotiomycetidae</taxon>
        <taxon>Eurotiales</taxon>
        <taxon>Trichocomaceae</taxon>
        <taxon>Talaromyces</taxon>
        <taxon>Talaromyces sect. Talaromyces</taxon>
    </lineage>
</organism>
<dbReference type="Proteomes" id="UP000053095">
    <property type="component" value="Unassembled WGS sequence"/>
</dbReference>
<gene>
    <name evidence="2" type="ORF">TCE0_044r17085</name>
</gene>
<dbReference type="PANTHER" id="PTHR43441:SF2">
    <property type="entry name" value="FAMILY ACETYLTRANSFERASE, PUTATIVE (AFU_ORTHOLOGUE AFUA_7G00850)-RELATED"/>
    <property type="match status" value="1"/>
</dbReference>
<evidence type="ECO:0000313" key="2">
    <source>
        <dbReference type="EMBL" id="GAM42788.1"/>
    </source>
</evidence>
<protein>
    <submittedName>
        <fullName evidence="2">GNAT family acetyltransferase</fullName>
    </submittedName>
</protein>
<dbReference type="InterPro" id="IPR016181">
    <property type="entry name" value="Acyl_CoA_acyltransferase"/>
</dbReference>
<evidence type="ECO:0000259" key="1">
    <source>
        <dbReference type="Pfam" id="PF13302"/>
    </source>
</evidence>
<dbReference type="Gene3D" id="3.40.630.30">
    <property type="match status" value="1"/>
</dbReference>
<dbReference type="AlphaFoldDB" id="A0A478ED22"/>
<accession>A0A478ED22</accession>
<dbReference type="Pfam" id="PF13302">
    <property type="entry name" value="Acetyltransf_3"/>
    <property type="match status" value="1"/>
</dbReference>
<dbReference type="SUPFAM" id="SSF55729">
    <property type="entry name" value="Acyl-CoA N-acyltransferases (Nat)"/>
    <property type="match status" value="1"/>
</dbReference>
<dbReference type="GO" id="GO:1990189">
    <property type="term" value="F:protein N-terminal-serine acetyltransferase activity"/>
    <property type="evidence" value="ECO:0007669"/>
    <property type="project" value="TreeGrafter"/>
</dbReference>
<dbReference type="PANTHER" id="PTHR43441">
    <property type="entry name" value="RIBOSOMAL-PROTEIN-SERINE ACETYLTRANSFERASE"/>
    <property type="match status" value="1"/>
</dbReference>
<dbReference type="GO" id="GO:0008999">
    <property type="term" value="F:protein-N-terminal-alanine acetyltransferase activity"/>
    <property type="evidence" value="ECO:0007669"/>
    <property type="project" value="TreeGrafter"/>
</dbReference>
<dbReference type="InterPro" id="IPR051908">
    <property type="entry name" value="Ribosomal_N-acetyltransferase"/>
</dbReference>